<dbReference type="InterPro" id="IPR001478">
    <property type="entry name" value="PDZ"/>
</dbReference>
<dbReference type="Proteomes" id="UP001157069">
    <property type="component" value="Unassembled WGS sequence"/>
</dbReference>
<feature type="domain" description="Lon proteolytic" evidence="5">
    <location>
        <begin position="255"/>
        <end position="353"/>
    </location>
</feature>
<proteinExistence type="inferred from homology"/>
<gene>
    <name evidence="6" type="ORF">GCM10025869_25110</name>
</gene>
<reference evidence="7" key="1">
    <citation type="journal article" date="2019" name="Int. J. Syst. Evol. Microbiol.">
        <title>The Global Catalogue of Microorganisms (GCM) 10K type strain sequencing project: providing services to taxonomists for standard genome sequencing and annotation.</title>
        <authorList>
            <consortium name="The Broad Institute Genomics Platform"/>
            <consortium name="The Broad Institute Genome Sequencing Center for Infectious Disease"/>
            <person name="Wu L."/>
            <person name="Ma J."/>
        </authorList>
    </citation>
    <scope>NUCLEOTIDE SEQUENCE [LARGE SCALE GENOMIC DNA]</scope>
    <source>
        <strain evidence="7">NBRC 108755</strain>
    </source>
</reference>
<dbReference type="Pfam" id="PF13180">
    <property type="entry name" value="PDZ_2"/>
    <property type="match status" value="1"/>
</dbReference>
<evidence type="ECO:0000259" key="4">
    <source>
        <dbReference type="PROSITE" id="PS50106"/>
    </source>
</evidence>
<keyword evidence="3" id="KW-1133">Transmembrane helix</keyword>
<keyword evidence="1" id="KW-0378">Hydrolase</keyword>
<feature type="active site" evidence="1">
    <location>
        <position position="260"/>
    </location>
</feature>
<keyword evidence="7" id="KW-1185">Reference proteome</keyword>
<feature type="active site" evidence="1">
    <location>
        <position position="305"/>
    </location>
</feature>
<organism evidence="6 7">
    <name type="scientific">Homoserinibacter gongjuensis</name>
    <dbReference type="NCBI Taxonomy" id="1162968"/>
    <lineage>
        <taxon>Bacteria</taxon>
        <taxon>Bacillati</taxon>
        <taxon>Actinomycetota</taxon>
        <taxon>Actinomycetes</taxon>
        <taxon>Micrococcales</taxon>
        <taxon>Microbacteriaceae</taxon>
        <taxon>Homoserinibacter</taxon>
    </lineage>
</organism>
<dbReference type="RefSeq" id="WP_284300576.1">
    <property type="nucleotide sequence ID" value="NZ_BSVA01000001.1"/>
</dbReference>
<dbReference type="SUPFAM" id="SSF54211">
    <property type="entry name" value="Ribosomal protein S5 domain 2-like"/>
    <property type="match status" value="1"/>
</dbReference>
<dbReference type="Gene3D" id="2.30.42.10">
    <property type="match status" value="1"/>
</dbReference>
<keyword evidence="1" id="KW-0645">Protease</keyword>
<comment type="catalytic activity">
    <reaction evidence="1">
        <text>Hydrolysis of proteins in presence of ATP.</text>
        <dbReference type="EC" id="3.4.21.53"/>
    </reaction>
</comment>
<name>A0ABQ6JZ65_9MICO</name>
<dbReference type="InterPro" id="IPR036034">
    <property type="entry name" value="PDZ_sf"/>
</dbReference>
<dbReference type="EMBL" id="BSVA01000001">
    <property type="protein sequence ID" value="GMA91982.1"/>
    <property type="molecule type" value="Genomic_DNA"/>
</dbReference>
<feature type="region of interest" description="Disordered" evidence="2">
    <location>
        <begin position="360"/>
        <end position="381"/>
    </location>
</feature>
<dbReference type="Gene3D" id="3.30.230.10">
    <property type="match status" value="1"/>
</dbReference>
<dbReference type="PANTHER" id="PTHR10046">
    <property type="entry name" value="ATP DEPENDENT LON PROTEASE FAMILY MEMBER"/>
    <property type="match status" value="1"/>
</dbReference>
<feature type="domain" description="PDZ" evidence="4">
    <location>
        <begin position="132"/>
        <end position="214"/>
    </location>
</feature>
<dbReference type="EC" id="3.4.21.53" evidence="1"/>
<dbReference type="InterPro" id="IPR008269">
    <property type="entry name" value="Lon_proteolytic"/>
</dbReference>
<comment type="similarity">
    <text evidence="1">Belongs to the peptidase S16 family.</text>
</comment>
<accession>A0ABQ6JZ65</accession>
<feature type="transmembrane region" description="Helical" evidence="3">
    <location>
        <begin position="23"/>
        <end position="43"/>
    </location>
</feature>
<keyword evidence="1" id="KW-0720">Serine protease</keyword>
<evidence type="ECO:0000256" key="3">
    <source>
        <dbReference type="SAM" id="Phobius"/>
    </source>
</evidence>
<dbReference type="SUPFAM" id="SSF50156">
    <property type="entry name" value="PDZ domain-like"/>
    <property type="match status" value="1"/>
</dbReference>
<evidence type="ECO:0000313" key="6">
    <source>
        <dbReference type="EMBL" id="GMA91982.1"/>
    </source>
</evidence>
<dbReference type="InterPro" id="IPR014721">
    <property type="entry name" value="Ribsml_uS5_D2-typ_fold_subgr"/>
</dbReference>
<evidence type="ECO:0000256" key="2">
    <source>
        <dbReference type="SAM" id="MobiDB-lite"/>
    </source>
</evidence>
<comment type="caution">
    <text evidence="6">The sequence shown here is derived from an EMBL/GenBank/DDBJ whole genome shotgun (WGS) entry which is preliminary data.</text>
</comment>
<keyword evidence="3" id="KW-0812">Transmembrane</keyword>
<sequence>MTLDPAAPEREPTSRRQLVGQGLILASLLAVLVMAISPAPYVVERPGPVYDTLGTTEVEGETTPVIAIDGAPTYPTDGRLDLLTVYIDGSRDNPIDWFQVIGAWLDPRRAVVPIDLVYPEGQTEEQSDEENALAMQASQQAATAAALDELGIDVDSIVTVLGVTEGDPADGVLEPGDEILTIDGSPIASDAALREVIADAGVGTELELGIRRDGVERTVTVTTAPRSASDDSPIIGVLPGLMFDFPFEVAIHLQDVGGPSAGMMFALGIYDTLTPGALTGGEHVAGTGTIDADGAVGPIGGIRQKMFGAKDAGADWFLAPEANCSEVVGHVPDGLRVFAVSSFDEALEVVRAIGEGRRPTVSRAAGDAVGTAPRAPSAARP</sequence>
<evidence type="ECO:0000256" key="1">
    <source>
        <dbReference type="PROSITE-ProRule" id="PRU01122"/>
    </source>
</evidence>
<dbReference type="InterPro" id="IPR020568">
    <property type="entry name" value="Ribosomal_Su5_D2-typ_SF"/>
</dbReference>
<protein>
    <recommendedName>
        <fullName evidence="1">endopeptidase La</fullName>
        <ecNumber evidence="1">3.4.21.53</ecNumber>
    </recommendedName>
</protein>
<dbReference type="PROSITE" id="PS51786">
    <property type="entry name" value="LON_PROTEOLYTIC"/>
    <property type="match status" value="1"/>
</dbReference>
<dbReference type="InterPro" id="IPR027065">
    <property type="entry name" value="Lon_Prtase"/>
</dbReference>
<dbReference type="PROSITE" id="PS50106">
    <property type="entry name" value="PDZ"/>
    <property type="match status" value="1"/>
</dbReference>
<evidence type="ECO:0000259" key="5">
    <source>
        <dbReference type="PROSITE" id="PS51786"/>
    </source>
</evidence>
<dbReference type="SMART" id="SM00228">
    <property type="entry name" value="PDZ"/>
    <property type="match status" value="1"/>
</dbReference>
<evidence type="ECO:0000313" key="7">
    <source>
        <dbReference type="Proteomes" id="UP001157069"/>
    </source>
</evidence>
<dbReference type="Pfam" id="PF05362">
    <property type="entry name" value="Lon_C"/>
    <property type="match status" value="1"/>
</dbReference>
<keyword evidence="3" id="KW-0472">Membrane</keyword>